<feature type="binding site" evidence="8">
    <location>
        <position position="253"/>
    </location>
    <ligand>
        <name>Mg(2+)</name>
        <dbReference type="ChEBI" id="CHEBI:18420"/>
    </ligand>
</feature>
<dbReference type="EC" id="2.7.7.108" evidence="8"/>
<dbReference type="EMBL" id="OX336137">
    <property type="protein sequence ID" value="CAI2718543.1"/>
    <property type="molecule type" value="Genomic_DNA"/>
</dbReference>
<evidence type="ECO:0000313" key="10">
    <source>
        <dbReference type="Proteomes" id="UP001157733"/>
    </source>
</evidence>
<feature type="binding site" evidence="8">
    <location>
        <position position="90"/>
    </location>
    <ligand>
        <name>ATP</name>
        <dbReference type="ChEBI" id="CHEBI:30616"/>
    </ligand>
</feature>
<dbReference type="Proteomes" id="UP001157733">
    <property type="component" value="Chromosome"/>
</dbReference>
<feature type="binding site" evidence="8">
    <location>
        <position position="176"/>
    </location>
    <ligand>
        <name>ATP</name>
        <dbReference type="ChEBI" id="CHEBI:30616"/>
    </ligand>
</feature>
<organism evidence="9 10">
    <name type="scientific">Nitrospina watsonii</name>
    <dbReference type="NCBI Taxonomy" id="1323948"/>
    <lineage>
        <taxon>Bacteria</taxon>
        <taxon>Pseudomonadati</taxon>
        <taxon>Nitrospinota/Tectimicrobiota group</taxon>
        <taxon>Nitrospinota</taxon>
        <taxon>Nitrospinia</taxon>
        <taxon>Nitrospinales</taxon>
        <taxon>Nitrospinaceae</taxon>
        <taxon>Nitrospina</taxon>
    </lineage>
</organism>
<dbReference type="PANTHER" id="PTHR32057">
    <property type="entry name" value="PROTEIN ADENYLYLTRANSFERASE SELO, MITOCHONDRIAL"/>
    <property type="match status" value="1"/>
</dbReference>
<comment type="catalytic activity">
    <reaction evidence="8">
        <text>L-seryl-[protein] + ATP = 3-O-(5'-adenylyl)-L-seryl-[protein] + diphosphate</text>
        <dbReference type="Rhea" id="RHEA:58120"/>
        <dbReference type="Rhea" id="RHEA-COMP:9863"/>
        <dbReference type="Rhea" id="RHEA-COMP:15073"/>
        <dbReference type="ChEBI" id="CHEBI:29999"/>
        <dbReference type="ChEBI" id="CHEBI:30616"/>
        <dbReference type="ChEBI" id="CHEBI:33019"/>
        <dbReference type="ChEBI" id="CHEBI:142516"/>
        <dbReference type="EC" id="2.7.7.108"/>
    </reaction>
</comment>
<feature type="active site" description="Proton acceptor" evidence="8">
    <location>
        <position position="252"/>
    </location>
</feature>
<evidence type="ECO:0000256" key="7">
    <source>
        <dbReference type="ARBA" id="ARBA00022842"/>
    </source>
</evidence>
<feature type="binding site" evidence="8">
    <location>
        <position position="126"/>
    </location>
    <ligand>
        <name>ATP</name>
        <dbReference type="ChEBI" id="CHEBI:30616"/>
    </ligand>
</feature>
<protein>
    <recommendedName>
        <fullName evidence="8">Protein nucleotidyltransferase YdiU</fullName>
        <ecNumber evidence="8">2.7.7.-</ecNumber>
    </recommendedName>
    <alternativeName>
        <fullName evidence="8">Protein adenylyltransferase YdiU</fullName>
        <ecNumber evidence="8">2.7.7.108</ecNumber>
    </alternativeName>
    <alternativeName>
        <fullName evidence="8">Protein uridylyltransferase YdiU</fullName>
        <ecNumber evidence="8">2.7.7.-</ecNumber>
    </alternativeName>
</protein>
<comment type="function">
    <text evidence="8">Nucleotidyltransferase involved in the post-translational modification of proteins. It can catalyze the addition of adenosine monophosphate (AMP) or uridine monophosphate (UMP) to a protein, resulting in modifications known as AMPylation and UMPylation.</text>
</comment>
<dbReference type="GO" id="GO:0016779">
    <property type="term" value="F:nucleotidyltransferase activity"/>
    <property type="evidence" value="ECO:0007669"/>
    <property type="project" value="UniProtKB-KW"/>
</dbReference>
<reference evidence="9 10" key="1">
    <citation type="submission" date="2022-09" db="EMBL/GenBank/DDBJ databases">
        <authorList>
            <person name="Kop L."/>
        </authorList>
    </citation>
    <scope>NUCLEOTIDE SEQUENCE [LARGE SCALE GENOMIC DNA]</scope>
    <source>
        <strain evidence="9 10">347</strain>
    </source>
</reference>
<comment type="similarity">
    <text evidence="1 8">Belongs to the SELO family.</text>
</comment>
<dbReference type="PANTHER" id="PTHR32057:SF14">
    <property type="entry name" value="PROTEIN ADENYLYLTRANSFERASE SELO, MITOCHONDRIAL"/>
    <property type="match status" value="1"/>
</dbReference>
<feature type="binding site" evidence="8">
    <location>
        <position position="92"/>
    </location>
    <ligand>
        <name>ATP</name>
        <dbReference type="ChEBI" id="CHEBI:30616"/>
    </ligand>
</feature>
<comment type="catalytic activity">
    <reaction evidence="8">
        <text>L-tyrosyl-[protein] + UTP = O-(5'-uridylyl)-L-tyrosyl-[protein] + diphosphate</text>
        <dbReference type="Rhea" id="RHEA:83887"/>
        <dbReference type="Rhea" id="RHEA-COMP:10136"/>
        <dbReference type="Rhea" id="RHEA-COMP:20238"/>
        <dbReference type="ChEBI" id="CHEBI:33019"/>
        <dbReference type="ChEBI" id="CHEBI:46398"/>
        <dbReference type="ChEBI" id="CHEBI:46858"/>
        <dbReference type="ChEBI" id="CHEBI:90602"/>
    </reaction>
</comment>
<feature type="binding site" evidence="8">
    <location>
        <position position="125"/>
    </location>
    <ligand>
        <name>ATP</name>
        <dbReference type="ChEBI" id="CHEBI:30616"/>
    </ligand>
</feature>
<evidence type="ECO:0000256" key="1">
    <source>
        <dbReference type="ARBA" id="ARBA00009747"/>
    </source>
</evidence>
<evidence type="ECO:0000256" key="8">
    <source>
        <dbReference type="HAMAP-Rule" id="MF_00692"/>
    </source>
</evidence>
<keyword evidence="2 8" id="KW-0808">Transferase</keyword>
<gene>
    <name evidence="8 9" type="primary">selO</name>
    <name evidence="8" type="synonym">ydiU</name>
    <name evidence="9" type="ORF">NSPWAT_1684</name>
</gene>
<evidence type="ECO:0000256" key="3">
    <source>
        <dbReference type="ARBA" id="ARBA00022695"/>
    </source>
</evidence>
<comment type="catalytic activity">
    <reaction evidence="8">
        <text>L-threonyl-[protein] + ATP = 3-O-(5'-adenylyl)-L-threonyl-[protein] + diphosphate</text>
        <dbReference type="Rhea" id="RHEA:54292"/>
        <dbReference type="Rhea" id="RHEA-COMP:11060"/>
        <dbReference type="Rhea" id="RHEA-COMP:13847"/>
        <dbReference type="ChEBI" id="CHEBI:30013"/>
        <dbReference type="ChEBI" id="CHEBI:30616"/>
        <dbReference type="ChEBI" id="CHEBI:33019"/>
        <dbReference type="ChEBI" id="CHEBI:138113"/>
        <dbReference type="EC" id="2.7.7.108"/>
    </reaction>
</comment>
<evidence type="ECO:0000256" key="6">
    <source>
        <dbReference type="ARBA" id="ARBA00022840"/>
    </source>
</evidence>
<evidence type="ECO:0000256" key="4">
    <source>
        <dbReference type="ARBA" id="ARBA00022723"/>
    </source>
</evidence>
<feature type="binding site" evidence="8">
    <location>
        <position position="262"/>
    </location>
    <ligand>
        <name>ATP</name>
        <dbReference type="ChEBI" id="CHEBI:30616"/>
    </ligand>
</feature>
<dbReference type="NCBIfam" id="NF000658">
    <property type="entry name" value="PRK00029.1"/>
    <property type="match status" value="1"/>
</dbReference>
<feature type="binding site" evidence="8">
    <location>
        <position position="93"/>
    </location>
    <ligand>
        <name>ATP</name>
        <dbReference type="ChEBI" id="CHEBI:30616"/>
    </ligand>
</feature>
<evidence type="ECO:0000256" key="2">
    <source>
        <dbReference type="ARBA" id="ARBA00022679"/>
    </source>
</evidence>
<comment type="cofactor">
    <cofactor evidence="8">
        <name>Mg(2+)</name>
        <dbReference type="ChEBI" id="CHEBI:18420"/>
    </cofactor>
    <cofactor evidence="8">
        <name>Mn(2+)</name>
        <dbReference type="ChEBI" id="CHEBI:29035"/>
    </cofactor>
</comment>
<evidence type="ECO:0000313" key="9">
    <source>
        <dbReference type="EMBL" id="CAI2718543.1"/>
    </source>
</evidence>
<dbReference type="HAMAP" id="MF_00692">
    <property type="entry name" value="SelO"/>
    <property type="match status" value="1"/>
</dbReference>
<keyword evidence="6 8" id="KW-0067">ATP-binding</keyword>
<feature type="binding site" evidence="8">
    <location>
        <position position="262"/>
    </location>
    <ligand>
        <name>Mg(2+)</name>
        <dbReference type="ChEBI" id="CHEBI:18420"/>
    </ligand>
</feature>
<sequence>MRSVETLNFKNRFVKLGGEFYQYKAPAPVTNPFPVASNPDVAALLDLDPNAFDRPEFWQSFGGNHALPGAQPLAMVYSGFQFGNYNPQLGDGRGLLLGEIENDRGESWDVYLKGCGQTRFCRGFDGRATLRSSIREYLCGEAMAGLGIPTTRALALVGIEELIQRELPEPAAVLVRVARTHMRFGNFDYFHYTNRPGKVTELADHAIHCYFPELETAPDKYAQLFAQVVDRTAWMIACWQSVGFAHGVMNTDNMSLLGETFDYGPYGFMDRFNPMFIPNHSDMHGRYSYAQQPQIGHWNLAKLGETLTHLVEPERLQQELERYSARFNHYNRTLMARKLGLSVLDAEFDSLVSGMIQVLSRHKPDHTNFFRTLSGFRTGSLATLRSYFPGNPEELNAWLDRYTRLLEREDITPEEQQEAMDAVNPKFILRNYLAQGAIDRALKENDYSEIERLRVILKYPFGDQPEVFRKWDIDPTHYASDTPEPYLGMQVSCSA</sequence>
<keyword evidence="4 8" id="KW-0479">Metal-binding</keyword>
<keyword evidence="8" id="KW-0464">Manganese</keyword>
<evidence type="ECO:0000256" key="5">
    <source>
        <dbReference type="ARBA" id="ARBA00022741"/>
    </source>
</evidence>
<accession>A0ABM9HE70</accession>
<dbReference type="InterPro" id="IPR003846">
    <property type="entry name" value="SelO"/>
</dbReference>
<keyword evidence="10" id="KW-1185">Reference proteome</keyword>
<comment type="catalytic activity">
    <reaction evidence="8">
        <text>L-histidyl-[protein] + UTP = N(tele)-(5'-uridylyl)-L-histidyl-[protein] + diphosphate</text>
        <dbReference type="Rhea" id="RHEA:83891"/>
        <dbReference type="Rhea" id="RHEA-COMP:9745"/>
        <dbReference type="Rhea" id="RHEA-COMP:20239"/>
        <dbReference type="ChEBI" id="CHEBI:29979"/>
        <dbReference type="ChEBI" id="CHEBI:33019"/>
        <dbReference type="ChEBI" id="CHEBI:46398"/>
        <dbReference type="ChEBI" id="CHEBI:233474"/>
    </reaction>
</comment>
<proteinExistence type="inferred from homology"/>
<keyword evidence="5 8" id="KW-0547">Nucleotide-binding</keyword>
<dbReference type="Pfam" id="PF02696">
    <property type="entry name" value="SelO"/>
    <property type="match status" value="1"/>
</dbReference>
<comment type="catalytic activity">
    <reaction evidence="8">
        <text>L-tyrosyl-[protein] + ATP = O-(5'-adenylyl)-L-tyrosyl-[protein] + diphosphate</text>
        <dbReference type="Rhea" id="RHEA:54288"/>
        <dbReference type="Rhea" id="RHEA-COMP:10136"/>
        <dbReference type="Rhea" id="RHEA-COMP:13846"/>
        <dbReference type="ChEBI" id="CHEBI:30616"/>
        <dbReference type="ChEBI" id="CHEBI:33019"/>
        <dbReference type="ChEBI" id="CHEBI:46858"/>
        <dbReference type="ChEBI" id="CHEBI:83624"/>
        <dbReference type="EC" id="2.7.7.108"/>
    </reaction>
</comment>
<keyword evidence="3 8" id="KW-0548">Nucleotidyltransferase</keyword>
<feature type="binding site" evidence="8">
    <location>
        <position position="113"/>
    </location>
    <ligand>
        <name>ATP</name>
        <dbReference type="ChEBI" id="CHEBI:30616"/>
    </ligand>
</feature>
<name>A0ABM9HE70_9BACT</name>
<comment type="catalytic activity">
    <reaction evidence="8">
        <text>L-seryl-[protein] + UTP = O-(5'-uridylyl)-L-seryl-[protein] + diphosphate</text>
        <dbReference type="Rhea" id="RHEA:64604"/>
        <dbReference type="Rhea" id="RHEA-COMP:9863"/>
        <dbReference type="Rhea" id="RHEA-COMP:16635"/>
        <dbReference type="ChEBI" id="CHEBI:29999"/>
        <dbReference type="ChEBI" id="CHEBI:33019"/>
        <dbReference type="ChEBI" id="CHEBI:46398"/>
        <dbReference type="ChEBI" id="CHEBI:156051"/>
    </reaction>
</comment>
<dbReference type="EC" id="2.7.7.-" evidence="8"/>
<keyword evidence="7 8" id="KW-0460">Magnesium</keyword>
<feature type="binding site" evidence="8">
    <location>
        <position position="183"/>
    </location>
    <ligand>
        <name>ATP</name>
        <dbReference type="ChEBI" id="CHEBI:30616"/>
    </ligand>
</feature>